<protein>
    <recommendedName>
        <fullName evidence="2">Reverse transcriptase domain-containing protein</fullName>
    </recommendedName>
</protein>
<evidence type="ECO:0000259" key="2">
    <source>
        <dbReference type="PROSITE" id="PS50878"/>
    </source>
</evidence>
<organism evidence="3">
    <name type="scientific">uncultured Desulfobacterium sp</name>
    <dbReference type="NCBI Taxonomy" id="201089"/>
    <lineage>
        <taxon>Bacteria</taxon>
        <taxon>Pseudomonadati</taxon>
        <taxon>Thermodesulfobacteriota</taxon>
        <taxon>Desulfobacteria</taxon>
        <taxon>Desulfobacterales</taxon>
        <taxon>Desulfobacteriaceae</taxon>
        <taxon>Desulfobacterium</taxon>
        <taxon>environmental samples</taxon>
    </lineage>
</organism>
<feature type="domain" description="Reverse transcriptase" evidence="2">
    <location>
        <begin position="48"/>
        <end position="272"/>
    </location>
</feature>
<dbReference type="SUPFAM" id="SSF56672">
    <property type="entry name" value="DNA/RNA polymerases"/>
    <property type="match status" value="1"/>
</dbReference>
<dbReference type="AlphaFoldDB" id="E1YF71"/>
<dbReference type="InterPro" id="IPR000477">
    <property type="entry name" value="RT_dom"/>
</dbReference>
<dbReference type="InterPro" id="IPR043502">
    <property type="entry name" value="DNA/RNA_pol_sf"/>
</dbReference>
<proteinExistence type="inferred from homology"/>
<dbReference type="PANTHER" id="PTHR34047:SF8">
    <property type="entry name" value="PROTEIN YKFC"/>
    <property type="match status" value="1"/>
</dbReference>
<comment type="similarity">
    <text evidence="1">Belongs to the bacterial reverse transcriptase family.</text>
</comment>
<dbReference type="Pfam" id="PF00078">
    <property type="entry name" value="RVT_1"/>
    <property type="match status" value="1"/>
</dbReference>
<dbReference type="PROSITE" id="PS50878">
    <property type="entry name" value="RT_POL"/>
    <property type="match status" value="1"/>
</dbReference>
<dbReference type="CDD" id="cd01651">
    <property type="entry name" value="RT_G2_intron"/>
    <property type="match status" value="1"/>
</dbReference>
<evidence type="ECO:0000256" key="1">
    <source>
        <dbReference type="ARBA" id="ARBA00034120"/>
    </source>
</evidence>
<dbReference type="InterPro" id="IPR043128">
    <property type="entry name" value="Rev_trsase/Diguanyl_cyclase"/>
</dbReference>
<accession>E1YF71</accession>
<dbReference type="EMBL" id="FR695872">
    <property type="protein sequence ID" value="CBX29215.1"/>
    <property type="molecule type" value="Genomic_DNA"/>
</dbReference>
<name>E1YF71_9BACT</name>
<dbReference type="Gene3D" id="3.30.70.270">
    <property type="match status" value="1"/>
</dbReference>
<dbReference type="InterPro" id="IPR051083">
    <property type="entry name" value="GrpII_Intron_Splice-Mob/Def"/>
</dbReference>
<reference evidence="3" key="1">
    <citation type="journal article" date="2011" name="Environ. Microbiol.">
        <title>Genomic insights into the metabolic potential of the polycyclic aromatic hydrocarbon degrading sulfate-reducing Deltaproteobacterium N47.</title>
        <authorList>
            <person name="Bergmann F."/>
            <person name="Selesi D."/>
            <person name="Weinmaier T."/>
            <person name="Tischler P."/>
            <person name="Rattei T."/>
            <person name="Meckenstock R.U."/>
        </authorList>
    </citation>
    <scope>NUCLEOTIDE SEQUENCE</scope>
</reference>
<evidence type="ECO:0000313" key="3">
    <source>
        <dbReference type="EMBL" id="CBX29215.1"/>
    </source>
</evidence>
<gene>
    <name evidence="3" type="ORF">N47_J01960</name>
</gene>
<dbReference type="PANTHER" id="PTHR34047">
    <property type="entry name" value="NUCLEAR INTRON MATURASE 1, MITOCHONDRIAL-RELATED"/>
    <property type="match status" value="1"/>
</dbReference>
<sequence>MIVFTAMFSKKSLTNAFDSVKANNGCAGVDGVTIQQFEHNLNGNLFSLSEELKEGKYYPLPLMKILVSKKNGEPRGLCIPAVRDRVVQRAVLDLVEPVLEKQFEDCSYAYRKGRSVRQVIYLIMALYREGYRFVVDADIDAFFDNVDHDLLKSKFNKVISDPLIQQLIAQWVGGEVWDGTDLKIITKGIPQGSVISPLLANLFLDELDEVMLAQGFKFIRYADDYVVLCKSRENAVQALDLSKEVLKDLKLELDEEAIITFEQGFKYLGVVFLRNMAMKPFEEQTRERKILFYPEPLDLETYKLKKRFDRNRT</sequence>